<sequence>MDYQALLQQMDKASSGNYSYSPPTPVTARAGIQFQGDIRFAADDGARNDAQAVQATPKTKPMKHYVVVDTSHRNWILQPNPYSNLVYSFGVQSVNGSNPPVYTNNSFVPTFGFDSSGNPNTLPGRPNTVGWYLPVSNGQSNVFYPAYNSSLSRGNFIAYDTGYTVIPSGLGFGSVFLPSNVQSIRLVRALLPQKQFLSVPILVTSGNTNDPVFGPSGTLQASLVNTPHSSFATYPYLLFNLNEYYGKYVGGNESMRRAFSIMTQKTRTQNTFTSNALGVQYYDYEPWNEEALVLQSPITCLNQIKITVTDPIGNSFSHNDGLNIILIQTDSNGLFLKCITGTSQYFSSNDLRVGDRIVFDPATLSNIIKSPLYAANPNKVSFANALSSNSYPILQLLDYVKDSTGQYVARSAGNNTLRTTSYAQSFNGFMIPNFLATSADGSVTQVYPNAPDPNIYSIFQFPVQYSFNPAQYASNLPFMNASLQPTYTLELTCLEPDTGTLGGQITQ</sequence>
<reference evidence="1" key="1">
    <citation type="journal article" date="2020" name="Nature">
        <title>Giant virus diversity and host interactions through global metagenomics.</title>
        <authorList>
            <person name="Schulz F."/>
            <person name="Roux S."/>
            <person name="Paez-Espino D."/>
            <person name="Jungbluth S."/>
            <person name="Walsh D.A."/>
            <person name="Denef V.J."/>
            <person name="McMahon K.D."/>
            <person name="Konstantinidis K.T."/>
            <person name="Eloe-Fadrosh E.A."/>
            <person name="Kyrpides N.C."/>
            <person name="Woyke T."/>
        </authorList>
    </citation>
    <scope>NUCLEOTIDE SEQUENCE</scope>
    <source>
        <strain evidence="1">GVMAG-S-1035375-24</strain>
    </source>
</reference>
<protein>
    <submittedName>
        <fullName evidence="1">Uncharacterized protein</fullName>
    </submittedName>
</protein>
<evidence type="ECO:0000313" key="1">
    <source>
        <dbReference type="EMBL" id="QHS79910.1"/>
    </source>
</evidence>
<accession>A0A6C0AKD7</accession>
<dbReference type="EMBL" id="MN740664">
    <property type="protein sequence ID" value="QHS79910.1"/>
    <property type="molecule type" value="Genomic_DNA"/>
</dbReference>
<dbReference type="AlphaFoldDB" id="A0A6C0AKD7"/>
<name>A0A6C0AKD7_9ZZZZ</name>
<organism evidence="1">
    <name type="scientific">viral metagenome</name>
    <dbReference type="NCBI Taxonomy" id="1070528"/>
    <lineage>
        <taxon>unclassified sequences</taxon>
        <taxon>metagenomes</taxon>
        <taxon>organismal metagenomes</taxon>
    </lineage>
</organism>
<proteinExistence type="predicted"/>